<proteinExistence type="predicted"/>
<reference evidence="2" key="1">
    <citation type="submission" date="2016-09" db="EMBL/GenBank/DDBJ databases">
        <title>Acidihalobacter prosperus F5.</title>
        <authorList>
            <person name="Khaleque H.N."/>
            <person name="Ramsay J.P."/>
            <person name="Kaksonen A.H."/>
            <person name="Boxall N.J."/>
            <person name="Watkin E.L.J."/>
        </authorList>
    </citation>
    <scope>NUCLEOTIDE SEQUENCE [LARGE SCALE GENOMIC DNA]</scope>
    <source>
        <strain evidence="2">F5</strain>
    </source>
</reference>
<dbReference type="EMBL" id="CP017415">
    <property type="protein sequence ID" value="AOU97683.1"/>
    <property type="molecule type" value="Genomic_DNA"/>
</dbReference>
<protein>
    <submittedName>
        <fullName evidence="1">Uncharacterized protein</fullName>
    </submittedName>
</protein>
<evidence type="ECO:0000313" key="1">
    <source>
        <dbReference type="EMBL" id="AOU97683.1"/>
    </source>
</evidence>
<accession>A0A1D8IMI3</accession>
<gene>
    <name evidence="1" type="ORF">BI364_06675</name>
</gene>
<dbReference type="AlphaFoldDB" id="A0A1D8IMI3"/>
<evidence type="ECO:0000313" key="2">
    <source>
        <dbReference type="Proteomes" id="UP000095401"/>
    </source>
</evidence>
<dbReference type="KEGG" id="aprs:BI364_06675"/>
<sequence length="112" mass="12047">MLLVKGVYSHPGGSLSADFAYVIMTRIMARGRDDFAGRRFPGRFRISNRPSAINCESRAAQGTGKPATEACDQADTYGGSMVAEARIRRRGWGGARLSSVIGLVCEIVHVDA</sequence>
<organism evidence="1 2">
    <name type="scientific">Acidihalobacter yilgarnensis</name>
    <dbReference type="NCBI Taxonomy" id="2819280"/>
    <lineage>
        <taxon>Bacteria</taxon>
        <taxon>Pseudomonadati</taxon>
        <taxon>Pseudomonadota</taxon>
        <taxon>Gammaproteobacteria</taxon>
        <taxon>Chromatiales</taxon>
        <taxon>Ectothiorhodospiraceae</taxon>
        <taxon>Acidihalobacter</taxon>
    </lineage>
</organism>
<dbReference type="Proteomes" id="UP000095401">
    <property type="component" value="Chromosome"/>
</dbReference>
<name>A0A1D8IMI3_9GAMM</name>
<keyword evidence="2" id="KW-1185">Reference proteome</keyword>